<feature type="transmembrane region" description="Helical" evidence="1">
    <location>
        <begin position="57"/>
        <end position="74"/>
    </location>
</feature>
<comment type="caution">
    <text evidence="2">The sequence shown here is derived from an EMBL/GenBank/DDBJ whole genome shotgun (WGS) entry which is preliminary data.</text>
</comment>
<reference evidence="2 3" key="1">
    <citation type="submission" date="2018-10" db="EMBL/GenBank/DDBJ databases">
        <title>Sequencing the genomes of 1000 actinobacteria strains.</title>
        <authorList>
            <person name="Klenk H.-P."/>
        </authorList>
    </citation>
    <scope>NUCLEOTIDE SEQUENCE [LARGE SCALE GENOMIC DNA]</scope>
    <source>
        <strain evidence="2 3">DSM 43800</strain>
    </source>
</reference>
<sequence length="157" mass="17584">MVVPNKPSTGRAALDDPWTRHCLEIAGRRAFCWVVVGVLAFCGQLALVFLAGASSDLPVVLLVLSVAVFGFASYRRRPIAHLMADREWRYVRVHWRNGLLVVHGARSAVLDVSAGPLARGRITRHRRAWLVVPDREGNTVVTFRGVPRLFPARVRRR</sequence>
<evidence type="ECO:0000313" key="2">
    <source>
        <dbReference type="EMBL" id="RKT51954.1"/>
    </source>
</evidence>
<accession>A0A495VRS1</accession>
<name>A0A495VRS1_9PSEU</name>
<gene>
    <name evidence="2" type="ORF">C8E97_0445</name>
</gene>
<keyword evidence="1" id="KW-0812">Transmembrane</keyword>
<protein>
    <submittedName>
        <fullName evidence="2">Uncharacterized protein</fullName>
    </submittedName>
</protein>
<evidence type="ECO:0000313" key="3">
    <source>
        <dbReference type="Proteomes" id="UP000282084"/>
    </source>
</evidence>
<evidence type="ECO:0000256" key="1">
    <source>
        <dbReference type="SAM" id="Phobius"/>
    </source>
</evidence>
<keyword evidence="1" id="KW-0472">Membrane</keyword>
<dbReference type="RefSeq" id="WP_246018617.1">
    <property type="nucleotide sequence ID" value="NZ_RBXO01000001.1"/>
</dbReference>
<dbReference type="Proteomes" id="UP000282084">
    <property type="component" value="Unassembled WGS sequence"/>
</dbReference>
<dbReference type="AlphaFoldDB" id="A0A495VRS1"/>
<dbReference type="EMBL" id="RBXO01000001">
    <property type="protein sequence ID" value="RKT51954.1"/>
    <property type="molecule type" value="Genomic_DNA"/>
</dbReference>
<feature type="transmembrane region" description="Helical" evidence="1">
    <location>
        <begin position="30"/>
        <end position="51"/>
    </location>
</feature>
<organism evidence="2 3">
    <name type="scientific">Saccharothrix australiensis</name>
    <dbReference type="NCBI Taxonomy" id="2072"/>
    <lineage>
        <taxon>Bacteria</taxon>
        <taxon>Bacillati</taxon>
        <taxon>Actinomycetota</taxon>
        <taxon>Actinomycetes</taxon>
        <taxon>Pseudonocardiales</taxon>
        <taxon>Pseudonocardiaceae</taxon>
        <taxon>Saccharothrix</taxon>
    </lineage>
</organism>
<keyword evidence="1" id="KW-1133">Transmembrane helix</keyword>
<proteinExistence type="predicted"/>
<keyword evidence="3" id="KW-1185">Reference proteome</keyword>